<keyword evidence="5" id="KW-0915">Sodium</keyword>
<reference evidence="11 12" key="1">
    <citation type="journal article" date="2020" name="bioRxiv">
        <title>Metabolic contributions of an alphaproteobacterial endosymbiont in the apicomplexan Cardiosporidium cionae.</title>
        <authorList>
            <person name="Hunter E.S."/>
            <person name="Paight C.J."/>
            <person name="Lane C.E."/>
        </authorList>
    </citation>
    <scope>NUCLEOTIDE SEQUENCE [LARGE SCALE GENOMIC DNA]</scope>
    <source>
        <strain evidence="11">ESH_2018</strain>
    </source>
</reference>
<comment type="subcellular location">
    <subcellularLocation>
        <location evidence="1">Membrane</location>
        <topology evidence="1">Multi-pass membrane protein</topology>
    </subcellularLocation>
</comment>
<feature type="transmembrane region" description="Helical" evidence="9">
    <location>
        <begin position="461"/>
        <end position="479"/>
    </location>
</feature>
<protein>
    <submittedName>
        <fullName evidence="11">Na+/H+ exchanger NHE3</fullName>
    </submittedName>
</protein>
<keyword evidence="4 9" id="KW-1133">Transmembrane helix</keyword>
<feature type="transmembrane region" description="Helical" evidence="9">
    <location>
        <begin position="6"/>
        <end position="25"/>
    </location>
</feature>
<feature type="transmembrane region" description="Helical" evidence="9">
    <location>
        <begin position="203"/>
        <end position="228"/>
    </location>
</feature>
<organism evidence="11 12">
    <name type="scientific">Cardiosporidium cionae</name>
    <dbReference type="NCBI Taxonomy" id="476202"/>
    <lineage>
        <taxon>Eukaryota</taxon>
        <taxon>Sar</taxon>
        <taxon>Alveolata</taxon>
        <taxon>Apicomplexa</taxon>
        <taxon>Aconoidasida</taxon>
        <taxon>Nephromycida</taxon>
        <taxon>Cardiosporidium</taxon>
    </lineage>
</organism>
<evidence type="ECO:0000256" key="1">
    <source>
        <dbReference type="ARBA" id="ARBA00004141"/>
    </source>
</evidence>
<dbReference type="PRINTS" id="PR01084">
    <property type="entry name" value="NAHEXCHNGR"/>
</dbReference>
<feature type="transmembrane region" description="Helical" evidence="9">
    <location>
        <begin position="170"/>
        <end position="188"/>
    </location>
</feature>
<keyword evidence="6" id="KW-0406">Ion transport</keyword>
<feature type="transmembrane region" description="Helical" evidence="9">
    <location>
        <begin position="491"/>
        <end position="514"/>
    </location>
</feature>
<keyword evidence="12" id="KW-1185">Reference proteome</keyword>
<feature type="transmembrane region" description="Helical" evidence="9">
    <location>
        <begin position="392"/>
        <end position="415"/>
    </location>
</feature>
<feature type="transmembrane region" description="Helical" evidence="9">
    <location>
        <begin position="427"/>
        <end position="449"/>
    </location>
</feature>
<name>A0ABQ7J548_9APIC</name>
<dbReference type="Gene3D" id="6.10.140.1330">
    <property type="match status" value="1"/>
</dbReference>
<proteinExistence type="predicted"/>
<evidence type="ECO:0000259" key="10">
    <source>
        <dbReference type="Pfam" id="PF00999"/>
    </source>
</evidence>
<feature type="transmembrane region" description="Helical" evidence="9">
    <location>
        <begin position="101"/>
        <end position="120"/>
    </location>
</feature>
<dbReference type="Pfam" id="PF00999">
    <property type="entry name" value="Na_H_Exchanger"/>
    <property type="match status" value="1"/>
</dbReference>
<sequence>MSYSLLFFSVFTVFYPCFLLFTFGAQDELATVTRDVRSLPEKSIELPISQLLPRGTLEVGALAVGGDVEPTKPAILSNSTVTDSATGDESLDKLPSSEKEILLSTGVLLLLLMLGVILVITHCLQIWNIQLLQMPVCATVLGILVGAIFKLGVHSNKTILTQILALNEDVFFIFLLPPIIFEGGISITRDELGDHFFANFGTILWYAIFCTLVSFCFIGGLIHFCGLLHLFTPLTLRESFSFGALISSTDPVSVLSMFKHLPPNPTFHALIVGESLFNDAISIVLYKTIVTEGSSGLGMIITSFLFTFFFSVIIGVGIGLISAFVYKKVDLNRSENAANEVALMFLFAWGAYSVAESYSFSGIVSICFCGITMGKYASPNLSEAAQAATETLFSMTALLAETVVFLFLGLAVFSFHHGGSASLHFSIFWIVSVGRCISVYLTSILVNLWRDDKISPNFQHALVICGLRGAIAFALSQRAKHDFGGSAGVALLSITLFYSLFSIIVVGCTLKWILQRLGIFQLSPSSTHHPAIEREEKQYAYGTIKMLLLRIDNE</sequence>
<evidence type="ECO:0000256" key="7">
    <source>
        <dbReference type="ARBA" id="ARBA00023136"/>
    </source>
</evidence>
<accession>A0ABQ7J548</accession>
<keyword evidence="8" id="KW-0739">Sodium transport</keyword>
<feature type="transmembrane region" description="Helical" evidence="9">
    <location>
        <begin position="298"/>
        <end position="326"/>
    </location>
</feature>
<evidence type="ECO:0000256" key="2">
    <source>
        <dbReference type="ARBA" id="ARBA00022448"/>
    </source>
</evidence>
<dbReference type="PANTHER" id="PTHR10110">
    <property type="entry name" value="SODIUM/HYDROGEN EXCHANGER"/>
    <property type="match status" value="1"/>
</dbReference>
<evidence type="ECO:0000256" key="3">
    <source>
        <dbReference type="ARBA" id="ARBA00022692"/>
    </source>
</evidence>
<evidence type="ECO:0000256" key="8">
    <source>
        <dbReference type="ARBA" id="ARBA00023201"/>
    </source>
</evidence>
<dbReference type="InterPro" id="IPR006153">
    <property type="entry name" value="Cation/H_exchanger_TM"/>
</dbReference>
<dbReference type="InterPro" id="IPR004709">
    <property type="entry name" value="NaH_exchanger"/>
</dbReference>
<comment type="caution">
    <text evidence="11">The sequence shown here is derived from an EMBL/GenBank/DDBJ whole genome shotgun (WGS) entry which is preliminary data.</text>
</comment>
<gene>
    <name evidence="11" type="ORF">IE077_001628</name>
</gene>
<keyword evidence="3 9" id="KW-0812">Transmembrane</keyword>
<keyword evidence="7 9" id="KW-0472">Membrane</keyword>
<dbReference type="Proteomes" id="UP000823046">
    <property type="component" value="Unassembled WGS sequence"/>
</dbReference>
<evidence type="ECO:0000313" key="11">
    <source>
        <dbReference type="EMBL" id="KAF8819122.1"/>
    </source>
</evidence>
<dbReference type="PANTHER" id="PTHR10110:SF187">
    <property type="entry name" value="SODIUM_HYDROGEN EXCHANGER"/>
    <property type="match status" value="1"/>
</dbReference>
<keyword evidence="2" id="KW-0813">Transport</keyword>
<evidence type="ECO:0000256" key="5">
    <source>
        <dbReference type="ARBA" id="ARBA00023053"/>
    </source>
</evidence>
<evidence type="ECO:0000313" key="12">
    <source>
        <dbReference type="Proteomes" id="UP000823046"/>
    </source>
</evidence>
<evidence type="ECO:0000256" key="9">
    <source>
        <dbReference type="SAM" id="Phobius"/>
    </source>
</evidence>
<evidence type="ECO:0000256" key="6">
    <source>
        <dbReference type="ARBA" id="ARBA00023065"/>
    </source>
</evidence>
<feature type="transmembrane region" description="Helical" evidence="9">
    <location>
        <begin position="346"/>
        <end position="371"/>
    </location>
</feature>
<feature type="domain" description="Cation/H+ exchanger transmembrane" evidence="10">
    <location>
        <begin position="121"/>
        <end position="515"/>
    </location>
</feature>
<evidence type="ECO:0000256" key="4">
    <source>
        <dbReference type="ARBA" id="ARBA00022989"/>
    </source>
</evidence>
<dbReference type="EMBL" id="JADAQX010000946">
    <property type="protein sequence ID" value="KAF8819122.1"/>
    <property type="molecule type" value="Genomic_DNA"/>
</dbReference>
<feature type="transmembrane region" description="Helical" evidence="9">
    <location>
        <begin position="126"/>
        <end position="149"/>
    </location>
</feature>
<dbReference type="InterPro" id="IPR018422">
    <property type="entry name" value="Cation/H_exchanger_CPA1"/>
</dbReference>